<dbReference type="AlphaFoldDB" id="A0A9D3ZFY6"/>
<dbReference type="Proteomes" id="UP000828251">
    <property type="component" value="Unassembled WGS sequence"/>
</dbReference>
<organism evidence="2 3">
    <name type="scientific">Gossypium stocksii</name>
    <dbReference type="NCBI Taxonomy" id="47602"/>
    <lineage>
        <taxon>Eukaryota</taxon>
        <taxon>Viridiplantae</taxon>
        <taxon>Streptophyta</taxon>
        <taxon>Embryophyta</taxon>
        <taxon>Tracheophyta</taxon>
        <taxon>Spermatophyta</taxon>
        <taxon>Magnoliopsida</taxon>
        <taxon>eudicotyledons</taxon>
        <taxon>Gunneridae</taxon>
        <taxon>Pentapetalae</taxon>
        <taxon>rosids</taxon>
        <taxon>malvids</taxon>
        <taxon>Malvales</taxon>
        <taxon>Malvaceae</taxon>
        <taxon>Malvoideae</taxon>
        <taxon>Gossypium</taxon>
    </lineage>
</organism>
<accession>A0A9D3ZFY6</accession>
<gene>
    <name evidence="2" type="ORF">J1N35_044400</name>
</gene>
<evidence type="ECO:0000313" key="2">
    <source>
        <dbReference type="EMBL" id="KAH1032226.1"/>
    </source>
</evidence>
<name>A0A9D3ZFY6_9ROSI</name>
<dbReference type="EMBL" id="JAIQCV010000013">
    <property type="protein sequence ID" value="KAH1032226.1"/>
    <property type="molecule type" value="Genomic_DNA"/>
</dbReference>
<proteinExistence type="predicted"/>
<feature type="compositionally biased region" description="Polar residues" evidence="1">
    <location>
        <begin position="92"/>
        <end position="103"/>
    </location>
</feature>
<evidence type="ECO:0000256" key="1">
    <source>
        <dbReference type="SAM" id="MobiDB-lite"/>
    </source>
</evidence>
<evidence type="ECO:0000313" key="3">
    <source>
        <dbReference type="Proteomes" id="UP000828251"/>
    </source>
</evidence>
<feature type="region of interest" description="Disordered" evidence="1">
    <location>
        <begin position="77"/>
        <end position="103"/>
    </location>
</feature>
<reference evidence="2 3" key="1">
    <citation type="journal article" date="2021" name="Plant Biotechnol. J.">
        <title>Multi-omics assisted identification of the key and species-specific regulatory components of drought-tolerant mechanisms in Gossypium stocksii.</title>
        <authorList>
            <person name="Yu D."/>
            <person name="Ke L."/>
            <person name="Zhang D."/>
            <person name="Wu Y."/>
            <person name="Sun Y."/>
            <person name="Mei J."/>
            <person name="Sun J."/>
            <person name="Sun Y."/>
        </authorList>
    </citation>
    <scope>NUCLEOTIDE SEQUENCE [LARGE SCALE GENOMIC DNA]</scope>
    <source>
        <strain evidence="3">cv. E1</strain>
        <tissue evidence="2">Leaf</tissue>
    </source>
</reference>
<comment type="caution">
    <text evidence="2">The sequence shown here is derived from an EMBL/GenBank/DDBJ whole genome shotgun (WGS) entry which is preliminary data.</text>
</comment>
<sequence>METPSHRLSDKKRFSSTIADYNRFYRKVESQKKKPAEGKEEKNMVHEIDIDLNVAPASENQNLGLRLQKHSVVFEADANGDDGYDSSDLSDNKVNTDPNMDEV</sequence>
<keyword evidence="3" id="KW-1185">Reference proteome</keyword>
<protein>
    <submittedName>
        <fullName evidence="2">Uncharacterized protein</fullName>
    </submittedName>
</protein>